<name>A0A7W5ZSX3_9SPHN</name>
<organism evidence="1 2">
    <name type="scientific">Novosphingobium hassiacum</name>
    <dbReference type="NCBI Taxonomy" id="173676"/>
    <lineage>
        <taxon>Bacteria</taxon>
        <taxon>Pseudomonadati</taxon>
        <taxon>Pseudomonadota</taxon>
        <taxon>Alphaproteobacteria</taxon>
        <taxon>Sphingomonadales</taxon>
        <taxon>Sphingomonadaceae</taxon>
        <taxon>Novosphingobium</taxon>
    </lineage>
</organism>
<gene>
    <name evidence="1" type="ORF">GGQ88_000106</name>
</gene>
<keyword evidence="2" id="KW-1185">Reference proteome</keyword>
<evidence type="ECO:0000313" key="1">
    <source>
        <dbReference type="EMBL" id="MBB3858866.1"/>
    </source>
</evidence>
<dbReference type="Proteomes" id="UP000562395">
    <property type="component" value="Unassembled WGS sequence"/>
</dbReference>
<dbReference type="EMBL" id="JACICY010000001">
    <property type="protein sequence ID" value="MBB3858866.1"/>
    <property type="molecule type" value="Genomic_DNA"/>
</dbReference>
<accession>A0A7W5ZSX3</accession>
<dbReference type="AlphaFoldDB" id="A0A7W5ZSX3"/>
<evidence type="ECO:0000313" key="2">
    <source>
        <dbReference type="Proteomes" id="UP000562395"/>
    </source>
</evidence>
<dbReference type="RefSeq" id="WP_183611076.1">
    <property type="nucleotide sequence ID" value="NZ_JACICY010000001.1"/>
</dbReference>
<comment type="caution">
    <text evidence="1">The sequence shown here is derived from an EMBL/GenBank/DDBJ whole genome shotgun (WGS) entry which is preliminary data.</text>
</comment>
<proteinExistence type="predicted"/>
<protein>
    <submittedName>
        <fullName evidence="1">Uncharacterized protein</fullName>
    </submittedName>
</protein>
<sequence length="136" mass="13755">MADPQFSVAVRNAILDIIEATIGANPIMRIRTGAAPANTAAARTGTVLATINLPSDWMLAAAGGSKSKSGTWEDISADAAGNAAHFEIMDSTGATCHMQGDISATGGGGFLQVDNVVFAAAQQFTVSVFTLNAPGS</sequence>
<reference evidence="1 2" key="1">
    <citation type="submission" date="2020-08" db="EMBL/GenBank/DDBJ databases">
        <title>Genomic Encyclopedia of Type Strains, Phase IV (KMG-IV): sequencing the most valuable type-strain genomes for metagenomic binning, comparative biology and taxonomic classification.</title>
        <authorList>
            <person name="Goeker M."/>
        </authorList>
    </citation>
    <scope>NUCLEOTIDE SEQUENCE [LARGE SCALE GENOMIC DNA]</scope>
    <source>
        <strain evidence="1 2">DSM 14552</strain>
    </source>
</reference>